<keyword evidence="5 8" id="KW-1133">Transmembrane helix</keyword>
<dbReference type="OrthoDB" id="2127281at2759"/>
<proteinExistence type="inferred from homology"/>
<feature type="transmembrane region" description="Helical" evidence="8">
    <location>
        <begin position="370"/>
        <end position="389"/>
    </location>
</feature>
<feature type="transmembrane region" description="Helical" evidence="8">
    <location>
        <begin position="45"/>
        <end position="66"/>
    </location>
</feature>
<dbReference type="Pfam" id="PF01699">
    <property type="entry name" value="Na_Ca_ex"/>
    <property type="match status" value="2"/>
</dbReference>
<reference evidence="10 11" key="1">
    <citation type="submission" date="2018-05" db="EMBL/GenBank/DDBJ databases">
        <title>Genome sequencing and assembly of the regulated plant pathogen Lachnellula willkommii and related sister species for the development of diagnostic species identification markers.</title>
        <authorList>
            <person name="Giroux E."/>
            <person name="Bilodeau G."/>
        </authorList>
    </citation>
    <scope>NUCLEOTIDE SEQUENCE [LARGE SCALE GENOMIC DNA]</scope>
    <source>
        <strain evidence="10 11">CBS 268.59</strain>
    </source>
</reference>
<keyword evidence="11" id="KW-1185">Reference proteome</keyword>
<dbReference type="GO" id="GO:0008273">
    <property type="term" value="F:calcium, potassium:sodium antiporter activity"/>
    <property type="evidence" value="ECO:0007669"/>
    <property type="project" value="TreeGrafter"/>
</dbReference>
<name>A0A8T9C3X8_9HELO</name>
<dbReference type="GO" id="GO:0005262">
    <property type="term" value="F:calcium channel activity"/>
    <property type="evidence" value="ECO:0007669"/>
    <property type="project" value="TreeGrafter"/>
</dbReference>
<keyword evidence="6 8" id="KW-0472">Membrane</keyword>
<keyword evidence="3" id="KW-0050">Antiport</keyword>
<evidence type="ECO:0000256" key="1">
    <source>
        <dbReference type="ARBA" id="ARBA00004141"/>
    </source>
</evidence>
<dbReference type="InterPro" id="IPR004481">
    <property type="entry name" value="K/Na/Ca-exchanger"/>
</dbReference>
<organism evidence="10 11">
    <name type="scientific">Lachnellula suecica</name>
    <dbReference type="NCBI Taxonomy" id="602035"/>
    <lineage>
        <taxon>Eukaryota</taxon>
        <taxon>Fungi</taxon>
        <taxon>Dikarya</taxon>
        <taxon>Ascomycota</taxon>
        <taxon>Pezizomycotina</taxon>
        <taxon>Leotiomycetes</taxon>
        <taxon>Helotiales</taxon>
        <taxon>Lachnaceae</taxon>
        <taxon>Lachnellula</taxon>
    </lineage>
</organism>
<comment type="similarity">
    <text evidence="2">Belongs to the Ca(2+):cation antiporter (CaCA) (TC 2.A.19) family. SLC24A subfamily.</text>
</comment>
<feature type="transmembrane region" description="Helical" evidence="8">
    <location>
        <begin position="310"/>
        <end position="333"/>
    </location>
</feature>
<feature type="domain" description="Sodium/calcium exchanger membrane region" evidence="9">
    <location>
        <begin position="11"/>
        <end position="147"/>
    </location>
</feature>
<evidence type="ECO:0000256" key="4">
    <source>
        <dbReference type="ARBA" id="ARBA00022692"/>
    </source>
</evidence>
<dbReference type="EMBL" id="QGMK01001030">
    <property type="protein sequence ID" value="TVY73610.1"/>
    <property type="molecule type" value="Genomic_DNA"/>
</dbReference>
<evidence type="ECO:0000256" key="6">
    <source>
        <dbReference type="ARBA" id="ARBA00023136"/>
    </source>
</evidence>
<keyword evidence="3" id="KW-0813">Transport</keyword>
<keyword evidence="4 8" id="KW-0812">Transmembrane</keyword>
<comment type="subcellular location">
    <subcellularLocation>
        <location evidence="1">Membrane</location>
        <topology evidence="1">Multi-pass membrane protein</topology>
    </subcellularLocation>
</comment>
<dbReference type="Gene3D" id="1.20.1420.30">
    <property type="entry name" value="NCX, central ion-binding region"/>
    <property type="match status" value="2"/>
</dbReference>
<comment type="caution">
    <text evidence="10">The sequence shown here is derived from an EMBL/GenBank/DDBJ whole genome shotgun (WGS) entry which is preliminary data.</text>
</comment>
<evidence type="ECO:0000256" key="2">
    <source>
        <dbReference type="ARBA" id="ARBA00005364"/>
    </source>
</evidence>
<evidence type="ECO:0000259" key="9">
    <source>
        <dbReference type="Pfam" id="PF01699"/>
    </source>
</evidence>
<evidence type="ECO:0000256" key="7">
    <source>
        <dbReference type="SAM" id="MobiDB-lite"/>
    </source>
</evidence>
<feature type="transmembrane region" description="Helical" evidence="8">
    <location>
        <begin position="7"/>
        <end position="25"/>
    </location>
</feature>
<evidence type="ECO:0000256" key="8">
    <source>
        <dbReference type="SAM" id="Phobius"/>
    </source>
</evidence>
<dbReference type="FunFam" id="1.20.1420.30:FF:000039">
    <property type="entry name" value="WGS project CABT00000000 data, contig 2.3"/>
    <property type="match status" value="1"/>
</dbReference>
<feature type="transmembrane region" description="Helical" evidence="8">
    <location>
        <begin position="134"/>
        <end position="154"/>
    </location>
</feature>
<evidence type="ECO:0000256" key="5">
    <source>
        <dbReference type="ARBA" id="ARBA00022989"/>
    </source>
</evidence>
<evidence type="ECO:0000313" key="10">
    <source>
        <dbReference type="EMBL" id="TVY73610.1"/>
    </source>
</evidence>
<dbReference type="GO" id="GO:0006874">
    <property type="term" value="P:intracellular calcium ion homeostasis"/>
    <property type="evidence" value="ECO:0007669"/>
    <property type="project" value="TreeGrafter"/>
</dbReference>
<evidence type="ECO:0000256" key="3">
    <source>
        <dbReference type="ARBA" id="ARBA00022449"/>
    </source>
</evidence>
<dbReference type="PANTHER" id="PTHR10846">
    <property type="entry name" value="SODIUM/POTASSIUM/CALCIUM EXCHANGER"/>
    <property type="match status" value="1"/>
</dbReference>
<feature type="domain" description="Sodium/calcium exchanger membrane region" evidence="9">
    <location>
        <begin position="247"/>
        <end position="384"/>
    </location>
</feature>
<dbReference type="Proteomes" id="UP000469558">
    <property type="component" value="Unassembled WGS sequence"/>
</dbReference>
<protein>
    <submittedName>
        <fullName evidence="10">Putative membrane protein</fullName>
    </submittedName>
</protein>
<gene>
    <name evidence="10" type="ORF">LSUE1_G005202</name>
</gene>
<accession>A0A8T9C3X8</accession>
<sequence>MIDIDNFLFNIAVFIGALFILENAADKFVDHTAKLAARLQVPPTLVALLTAGAEWEELAVVVAAIVQHQSPLAMGNILGSFISNIIGAFALGLIFSPGEIVFDTSSKTYTAVLLVLTSLFALYIVLLDSLGRTGGILLIITFAVYITSIGLAIYRGIIDPPKDDGDSDSDSDIENDVYSALHEMPSHLSYHTRPNSSISLQNMEAASATFPDSTPYTPESIHPPNIKELHSRPYEPRKAPHSTLYHVCLLIFAVFALSLSGYILSHSITTLAKTLAISNSLLGITLLSFATTLPEKLVAVFSGARSQSGVLVANTAGSNIFLITLCVGVLFLAGDLESLQVSGVTTFEILWMWGTSVLFFMIVMIGGNRWMGFGLLALYFTFIVCEFTLERR</sequence>
<feature type="transmembrane region" description="Helical" evidence="8">
    <location>
        <begin position="271"/>
        <end position="290"/>
    </location>
</feature>
<feature type="region of interest" description="Disordered" evidence="7">
    <location>
        <begin position="208"/>
        <end position="233"/>
    </location>
</feature>
<dbReference type="InterPro" id="IPR004837">
    <property type="entry name" value="NaCa_Exmemb"/>
</dbReference>
<dbReference type="InterPro" id="IPR044880">
    <property type="entry name" value="NCX_ion-bd_dom_sf"/>
</dbReference>
<dbReference type="GO" id="GO:0005886">
    <property type="term" value="C:plasma membrane"/>
    <property type="evidence" value="ECO:0007669"/>
    <property type="project" value="TreeGrafter"/>
</dbReference>
<feature type="transmembrane region" description="Helical" evidence="8">
    <location>
        <begin position="345"/>
        <end position="364"/>
    </location>
</feature>
<dbReference type="AlphaFoldDB" id="A0A8T9C3X8"/>
<evidence type="ECO:0000313" key="11">
    <source>
        <dbReference type="Proteomes" id="UP000469558"/>
    </source>
</evidence>
<feature type="compositionally biased region" description="Polar residues" evidence="7">
    <location>
        <begin position="208"/>
        <end position="217"/>
    </location>
</feature>
<feature type="transmembrane region" description="Helical" evidence="8">
    <location>
        <begin position="108"/>
        <end position="127"/>
    </location>
</feature>
<feature type="transmembrane region" description="Helical" evidence="8">
    <location>
        <begin position="244"/>
        <end position="264"/>
    </location>
</feature>
<dbReference type="PANTHER" id="PTHR10846:SF8">
    <property type="entry name" value="INNER MEMBRANE PROTEIN YRBG"/>
    <property type="match status" value="1"/>
</dbReference>
<feature type="transmembrane region" description="Helical" evidence="8">
    <location>
        <begin position="78"/>
        <end position="96"/>
    </location>
</feature>